<proteinExistence type="predicted"/>
<protein>
    <submittedName>
        <fullName evidence="1">Uncharacterized protein</fullName>
    </submittedName>
</protein>
<dbReference type="RefSeq" id="WP_007418055.1">
    <property type="nucleotide sequence ID" value="NZ_ABOX02000054.1"/>
</dbReference>
<organism evidence="1 2">
    <name type="scientific">Pedosphaera parvula (strain Ellin514)</name>
    <dbReference type="NCBI Taxonomy" id="320771"/>
    <lineage>
        <taxon>Bacteria</taxon>
        <taxon>Pseudomonadati</taxon>
        <taxon>Verrucomicrobiota</taxon>
        <taxon>Pedosphaerae</taxon>
        <taxon>Pedosphaerales</taxon>
        <taxon>Pedosphaeraceae</taxon>
        <taxon>Pedosphaera</taxon>
    </lineage>
</organism>
<comment type="caution">
    <text evidence="1">The sequence shown here is derived from an EMBL/GenBank/DDBJ whole genome shotgun (WGS) entry which is preliminary data.</text>
</comment>
<reference evidence="1 2" key="1">
    <citation type="journal article" date="2011" name="J. Bacteriol.">
        <title>Genome sequence of 'Pedosphaera parvula' Ellin514, an aerobic Verrucomicrobial isolate from pasture soil.</title>
        <authorList>
            <person name="Kant R."/>
            <person name="van Passel M.W."/>
            <person name="Sangwan P."/>
            <person name="Palva A."/>
            <person name="Lucas S."/>
            <person name="Copeland A."/>
            <person name="Lapidus A."/>
            <person name="Glavina Del Rio T."/>
            <person name="Dalin E."/>
            <person name="Tice H."/>
            <person name="Bruce D."/>
            <person name="Goodwin L."/>
            <person name="Pitluck S."/>
            <person name="Chertkov O."/>
            <person name="Larimer F.W."/>
            <person name="Land M.L."/>
            <person name="Hauser L."/>
            <person name="Brettin T.S."/>
            <person name="Detter J.C."/>
            <person name="Han S."/>
            <person name="de Vos W.M."/>
            <person name="Janssen P.H."/>
            <person name="Smidt H."/>
        </authorList>
    </citation>
    <scope>NUCLEOTIDE SEQUENCE [LARGE SCALE GENOMIC DNA]</scope>
    <source>
        <strain evidence="1 2">Ellin514</strain>
    </source>
</reference>
<sequence>MNCILGNVSAARTGVLFLPTKLARGIGVVGRVREGDREARLETPHVVTYGRERAWRWDWIVGRVRGWGKGRNSIPSNISAARTGMLSLPRSWRGGLESLVASWSAKHKALFPHSVCRAK</sequence>
<accession>B9XQG9</accession>
<dbReference type="AlphaFoldDB" id="B9XQG9"/>
<dbReference type="Proteomes" id="UP000003688">
    <property type="component" value="Unassembled WGS sequence"/>
</dbReference>
<evidence type="ECO:0000313" key="2">
    <source>
        <dbReference type="Proteomes" id="UP000003688"/>
    </source>
</evidence>
<keyword evidence="2" id="KW-1185">Reference proteome</keyword>
<dbReference type="EMBL" id="ABOX02000054">
    <property type="protein sequence ID" value="EEF57894.1"/>
    <property type="molecule type" value="Genomic_DNA"/>
</dbReference>
<evidence type="ECO:0000313" key="1">
    <source>
        <dbReference type="EMBL" id="EEF57894.1"/>
    </source>
</evidence>
<name>B9XQG9_PEDPL</name>
<gene>
    <name evidence="1" type="ORF">Cflav_PD0844</name>
</gene>